<feature type="compositionally biased region" description="Basic and acidic residues" evidence="5">
    <location>
        <begin position="125"/>
        <end position="145"/>
    </location>
</feature>
<gene>
    <name evidence="7" type="ORF">FA14DRAFT_145338</name>
</gene>
<dbReference type="PROSITE" id="PS00028">
    <property type="entry name" value="ZINC_FINGER_C2H2_1"/>
    <property type="match status" value="1"/>
</dbReference>
<dbReference type="GO" id="GO:0046540">
    <property type="term" value="C:U4/U6 x U5 tri-snRNP complex"/>
    <property type="evidence" value="ECO:0007669"/>
    <property type="project" value="TreeGrafter"/>
</dbReference>
<dbReference type="PANTHER" id="PTHR45986:SF1">
    <property type="entry name" value="ZINC FINGER MATRIN-TYPE PROTEIN 2"/>
    <property type="match status" value="1"/>
</dbReference>
<organism evidence="7 8">
    <name type="scientific">Meira miltonrushii</name>
    <dbReference type="NCBI Taxonomy" id="1280837"/>
    <lineage>
        <taxon>Eukaryota</taxon>
        <taxon>Fungi</taxon>
        <taxon>Dikarya</taxon>
        <taxon>Basidiomycota</taxon>
        <taxon>Ustilaginomycotina</taxon>
        <taxon>Exobasidiomycetes</taxon>
        <taxon>Exobasidiales</taxon>
        <taxon>Brachybasidiaceae</taxon>
        <taxon>Meira</taxon>
    </lineage>
</organism>
<dbReference type="InterPro" id="IPR022755">
    <property type="entry name" value="Znf_C2H2_jaz"/>
</dbReference>
<sequence length="183" mass="21362">MPIQRSRKREEIAKPTQDLQARKDDLQITKNQGKTLMVENEPGKRKGPGFYCDLCNRTFKDSIAYLDHVNGRLHLRKLGQTTQVERSTLEEVRERLEYWKEEFQSRKTRSNEYDFEKRLAELAEQQKREKEERKQKRKLEKEARRAGASKSDAMLQDGVIASDADSDAMAMMGFASFGTSKKR</sequence>
<evidence type="ECO:0000256" key="3">
    <source>
        <dbReference type="ARBA" id="ARBA00022833"/>
    </source>
</evidence>
<dbReference type="InParanoid" id="A0A316VEH3"/>
<dbReference type="SUPFAM" id="SSF57667">
    <property type="entry name" value="beta-beta-alpha zinc fingers"/>
    <property type="match status" value="1"/>
</dbReference>
<protein>
    <recommendedName>
        <fullName evidence="6">C2H2-type domain-containing protein</fullName>
    </recommendedName>
</protein>
<dbReference type="PANTHER" id="PTHR45986">
    <property type="entry name" value="ZINC FINGER MATRIN-TYPE PROTEIN 2"/>
    <property type="match status" value="1"/>
</dbReference>
<dbReference type="Proteomes" id="UP000245771">
    <property type="component" value="Unassembled WGS sequence"/>
</dbReference>
<keyword evidence="4" id="KW-0539">Nucleus</keyword>
<reference evidence="7 8" key="1">
    <citation type="journal article" date="2018" name="Mol. Biol. Evol.">
        <title>Broad Genomic Sampling Reveals a Smut Pathogenic Ancestry of the Fungal Clade Ustilaginomycotina.</title>
        <authorList>
            <person name="Kijpornyongpan T."/>
            <person name="Mondo S.J."/>
            <person name="Barry K."/>
            <person name="Sandor L."/>
            <person name="Lee J."/>
            <person name="Lipzen A."/>
            <person name="Pangilinan J."/>
            <person name="LaButti K."/>
            <person name="Hainaut M."/>
            <person name="Henrissat B."/>
            <person name="Grigoriev I.V."/>
            <person name="Spatafora J.W."/>
            <person name="Aime M.C."/>
        </authorList>
    </citation>
    <scope>NUCLEOTIDE SEQUENCE [LARGE SCALE GENOMIC DNA]</scope>
    <source>
        <strain evidence="7 8">MCA 3882</strain>
    </source>
</reference>
<dbReference type="AlphaFoldDB" id="A0A316VEH3"/>
<proteinExistence type="predicted"/>
<evidence type="ECO:0000256" key="1">
    <source>
        <dbReference type="ARBA" id="ARBA00022723"/>
    </source>
</evidence>
<feature type="region of interest" description="Disordered" evidence="5">
    <location>
        <begin position="1"/>
        <end position="25"/>
    </location>
</feature>
<evidence type="ECO:0000256" key="4">
    <source>
        <dbReference type="ARBA" id="ARBA00023242"/>
    </source>
</evidence>
<feature type="region of interest" description="Disordered" evidence="5">
    <location>
        <begin position="125"/>
        <end position="153"/>
    </location>
</feature>
<dbReference type="OrthoDB" id="30343at2759"/>
<feature type="domain" description="C2H2-type" evidence="6">
    <location>
        <begin position="52"/>
        <end position="74"/>
    </location>
</feature>
<evidence type="ECO:0000256" key="2">
    <source>
        <dbReference type="ARBA" id="ARBA00022771"/>
    </source>
</evidence>
<dbReference type="Pfam" id="PF12171">
    <property type="entry name" value="zf-C2H2_jaz"/>
    <property type="match status" value="1"/>
</dbReference>
<dbReference type="InterPro" id="IPR003604">
    <property type="entry name" value="Matrin/U1-like-C_Znf_C2H2"/>
</dbReference>
<evidence type="ECO:0000313" key="7">
    <source>
        <dbReference type="EMBL" id="PWN35478.1"/>
    </source>
</evidence>
<dbReference type="GO" id="GO:0003676">
    <property type="term" value="F:nucleic acid binding"/>
    <property type="evidence" value="ECO:0007669"/>
    <property type="project" value="InterPro"/>
</dbReference>
<dbReference type="GO" id="GO:0000398">
    <property type="term" value="P:mRNA splicing, via spliceosome"/>
    <property type="evidence" value="ECO:0007669"/>
    <property type="project" value="InterPro"/>
</dbReference>
<dbReference type="FunCoup" id="A0A316VEH3">
    <property type="interactions" value="336"/>
</dbReference>
<dbReference type="InterPro" id="IPR036236">
    <property type="entry name" value="Znf_C2H2_sf"/>
</dbReference>
<keyword evidence="3" id="KW-0862">Zinc</keyword>
<keyword evidence="1" id="KW-0479">Metal-binding</keyword>
<dbReference type="RefSeq" id="XP_025355780.1">
    <property type="nucleotide sequence ID" value="XM_025497273.1"/>
</dbReference>
<dbReference type="Gene3D" id="3.30.160.60">
    <property type="entry name" value="Classic Zinc Finger"/>
    <property type="match status" value="1"/>
</dbReference>
<keyword evidence="8" id="KW-1185">Reference proteome</keyword>
<dbReference type="STRING" id="1280837.A0A316VEH3"/>
<dbReference type="GeneID" id="37019054"/>
<dbReference type="InterPro" id="IPR013087">
    <property type="entry name" value="Znf_C2H2_type"/>
</dbReference>
<dbReference type="GO" id="GO:0005681">
    <property type="term" value="C:spliceosomal complex"/>
    <property type="evidence" value="ECO:0007669"/>
    <property type="project" value="InterPro"/>
</dbReference>
<keyword evidence="2" id="KW-0863">Zinc-finger</keyword>
<dbReference type="InterPro" id="IPR040107">
    <property type="entry name" value="Snu23"/>
</dbReference>
<dbReference type="SMART" id="SM00451">
    <property type="entry name" value="ZnF_U1"/>
    <property type="match status" value="1"/>
</dbReference>
<dbReference type="GO" id="GO:0008270">
    <property type="term" value="F:zinc ion binding"/>
    <property type="evidence" value="ECO:0007669"/>
    <property type="project" value="UniProtKB-KW"/>
</dbReference>
<name>A0A316VEH3_9BASI</name>
<dbReference type="EMBL" id="KZ819603">
    <property type="protein sequence ID" value="PWN35478.1"/>
    <property type="molecule type" value="Genomic_DNA"/>
</dbReference>
<evidence type="ECO:0000259" key="6">
    <source>
        <dbReference type="PROSITE" id="PS00028"/>
    </source>
</evidence>
<evidence type="ECO:0000256" key="5">
    <source>
        <dbReference type="SAM" id="MobiDB-lite"/>
    </source>
</evidence>
<evidence type="ECO:0000313" key="8">
    <source>
        <dbReference type="Proteomes" id="UP000245771"/>
    </source>
</evidence>
<accession>A0A316VEH3</accession>